<dbReference type="Proteomes" id="UP000000238">
    <property type="component" value="Chromosome"/>
</dbReference>
<dbReference type="KEGG" id="hch:HCH_06927"/>
<keyword evidence="2" id="KW-1185">Reference proteome</keyword>
<dbReference type="HOGENOM" id="CLU_2409168_0_0_6"/>
<gene>
    <name evidence="1" type="ordered locus">HCH_06927</name>
</gene>
<proteinExistence type="predicted"/>
<evidence type="ECO:0000313" key="2">
    <source>
        <dbReference type="Proteomes" id="UP000000238"/>
    </source>
</evidence>
<dbReference type="AlphaFoldDB" id="Q2S730"/>
<name>Q2S730_HAHCH</name>
<reference evidence="1 2" key="1">
    <citation type="journal article" date="2005" name="Nucleic Acids Res.">
        <title>Genomic blueprint of Hahella chejuensis, a marine microbe producing an algicidal agent.</title>
        <authorList>
            <person name="Jeong H."/>
            <person name="Yim J.H."/>
            <person name="Lee C."/>
            <person name="Choi S.-H."/>
            <person name="Park Y.K."/>
            <person name="Yoon S.H."/>
            <person name="Hur C.-G."/>
            <person name="Kang H.-Y."/>
            <person name="Kim D."/>
            <person name="Lee H.H."/>
            <person name="Park K.H."/>
            <person name="Park S.-H."/>
            <person name="Park H.-S."/>
            <person name="Lee H.K."/>
            <person name="Oh T.K."/>
            <person name="Kim J.F."/>
        </authorList>
    </citation>
    <scope>NUCLEOTIDE SEQUENCE [LARGE SCALE GENOMIC DNA]</scope>
    <source>
        <strain evidence="1 2">KCTC 2396</strain>
    </source>
</reference>
<evidence type="ECO:0000313" key="1">
    <source>
        <dbReference type="EMBL" id="ABC33544.1"/>
    </source>
</evidence>
<accession>Q2S730</accession>
<protein>
    <submittedName>
        <fullName evidence="1">Uncharacterized protein</fullName>
    </submittedName>
</protein>
<organism evidence="1 2">
    <name type="scientific">Hahella chejuensis (strain KCTC 2396)</name>
    <dbReference type="NCBI Taxonomy" id="349521"/>
    <lineage>
        <taxon>Bacteria</taxon>
        <taxon>Pseudomonadati</taxon>
        <taxon>Pseudomonadota</taxon>
        <taxon>Gammaproteobacteria</taxon>
        <taxon>Oceanospirillales</taxon>
        <taxon>Hahellaceae</taxon>
        <taxon>Hahella</taxon>
    </lineage>
</organism>
<dbReference type="EMBL" id="CP000155">
    <property type="protein sequence ID" value="ABC33544.1"/>
    <property type="molecule type" value="Genomic_DNA"/>
</dbReference>
<sequence>MELCTRSRRVQDEMVMLKDIKWTKGDTPKEQGVYIIAVETFSIASSSASYWSPVEGWTNIAPDDKVRGFIPLHDVIMQLPYFWEDDESTGTP</sequence>